<proteinExistence type="predicted"/>
<dbReference type="InterPro" id="IPR000620">
    <property type="entry name" value="EamA_dom"/>
</dbReference>
<feature type="domain" description="EamA" evidence="6">
    <location>
        <begin position="55"/>
        <end position="186"/>
    </location>
</feature>
<feature type="transmembrane region" description="Helical" evidence="5">
    <location>
        <begin position="322"/>
        <end position="340"/>
    </location>
</feature>
<feature type="transmembrane region" description="Helical" evidence="5">
    <location>
        <begin position="206"/>
        <end position="224"/>
    </location>
</feature>
<evidence type="ECO:0000256" key="2">
    <source>
        <dbReference type="ARBA" id="ARBA00022692"/>
    </source>
</evidence>
<reference evidence="8" key="1">
    <citation type="submission" date="2025-08" db="UniProtKB">
        <authorList>
            <consortium name="RefSeq"/>
        </authorList>
    </citation>
    <scope>IDENTIFICATION</scope>
    <source>
        <tissue evidence="8">Muscle</tissue>
    </source>
</reference>
<dbReference type="GeneID" id="106469757"/>
<dbReference type="InterPro" id="IPR037185">
    <property type="entry name" value="EmrE-like"/>
</dbReference>
<name>A0ABM1BNS4_LIMPO</name>
<feature type="transmembrane region" description="Helical" evidence="5">
    <location>
        <begin position="52"/>
        <end position="77"/>
    </location>
</feature>
<feature type="transmembrane region" description="Helical" evidence="5">
    <location>
        <begin position="298"/>
        <end position="316"/>
    </location>
</feature>
<evidence type="ECO:0000256" key="3">
    <source>
        <dbReference type="ARBA" id="ARBA00022989"/>
    </source>
</evidence>
<dbReference type="PANTHER" id="PTHR22911:SF6">
    <property type="entry name" value="SOLUTE CARRIER FAMILY 35 MEMBER G1"/>
    <property type="match status" value="1"/>
</dbReference>
<protein>
    <submittedName>
        <fullName evidence="8">Solute carrier family 35 member G1-like</fullName>
    </submittedName>
</protein>
<dbReference type="SUPFAM" id="SSF103481">
    <property type="entry name" value="Multidrug resistance efflux transporter EmrE"/>
    <property type="match status" value="2"/>
</dbReference>
<evidence type="ECO:0000256" key="5">
    <source>
        <dbReference type="SAM" id="Phobius"/>
    </source>
</evidence>
<evidence type="ECO:0000256" key="4">
    <source>
        <dbReference type="ARBA" id="ARBA00023136"/>
    </source>
</evidence>
<accession>A0ABM1BNS4</accession>
<organism evidence="7 8">
    <name type="scientific">Limulus polyphemus</name>
    <name type="common">Atlantic horseshoe crab</name>
    <dbReference type="NCBI Taxonomy" id="6850"/>
    <lineage>
        <taxon>Eukaryota</taxon>
        <taxon>Metazoa</taxon>
        <taxon>Ecdysozoa</taxon>
        <taxon>Arthropoda</taxon>
        <taxon>Chelicerata</taxon>
        <taxon>Merostomata</taxon>
        <taxon>Xiphosura</taxon>
        <taxon>Limulidae</taxon>
        <taxon>Limulus</taxon>
    </lineage>
</organism>
<feature type="domain" description="EamA" evidence="6">
    <location>
        <begin position="208"/>
        <end position="338"/>
    </location>
</feature>
<dbReference type="PANTHER" id="PTHR22911">
    <property type="entry name" value="ACYL-MALONYL CONDENSING ENZYME-RELATED"/>
    <property type="match status" value="1"/>
</dbReference>
<keyword evidence="7" id="KW-1185">Reference proteome</keyword>
<evidence type="ECO:0000256" key="1">
    <source>
        <dbReference type="ARBA" id="ARBA00004141"/>
    </source>
</evidence>
<keyword evidence="2 5" id="KW-0812">Transmembrane</keyword>
<sequence>METGTKTLKPKLGESHEALIEASMKKEILNTLSSYQNTINTSQSRTQRILKIPFLGILCALISALFFATASFIVAFVTTVDPIEIVVIRSCIQMMFCVPVIIYNQNSFFGTSGERLFLCIRAIVGTVAMGMSYYSVRLIPLADVSTIVLGSPALITLFACVFLREPCGIFQIFTIIITLTGVVLISRPSFLFGITSIDQVSSADRLQGSLMAFCSCTARALSFITMRKLQKTPIPVVIFMFSFSSITFGLLYLFITGTLSVPSCGQEAVLLVLCGLCGTFGQFLMTTALRFEEAGPVSIARTADVVLAFIFGVSFLDQYPSWTSIVGAFFVCSSFLLTAIKKWRNRSKPSHTSSSERDPLQGKNNIFYNSLLFRKSK</sequence>
<keyword evidence="3 5" id="KW-1133">Transmembrane helix</keyword>
<feature type="transmembrane region" description="Helical" evidence="5">
    <location>
        <begin position="268"/>
        <end position="286"/>
    </location>
</feature>
<dbReference type="RefSeq" id="XP_013785721.1">
    <property type="nucleotide sequence ID" value="XM_013930267.2"/>
</dbReference>
<feature type="transmembrane region" description="Helical" evidence="5">
    <location>
        <begin position="236"/>
        <end position="256"/>
    </location>
</feature>
<keyword evidence="4 5" id="KW-0472">Membrane</keyword>
<feature type="transmembrane region" description="Helical" evidence="5">
    <location>
        <begin position="116"/>
        <end position="136"/>
    </location>
</feature>
<feature type="transmembrane region" description="Helical" evidence="5">
    <location>
        <begin position="83"/>
        <end position="104"/>
    </location>
</feature>
<feature type="transmembrane region" description="Helical" evidence="5">
    <location>
        <begin position="169"/>
        <end position="186"/>
    </location>
</feature>
<dbReference type="Proteomes" id="UP000694941">
    <property type="component" value="Unplaced"/>
</dbReference>
<evidence type="ECO:0000313" key="8">
    <source>
        <dbReference type="RefSeq" id="XP_013785721.1"/>
    </source>
</evidence>
<comment type="subcellular location">
    <subcellularLocation>
        <location evidence="1">Membrane</location>
        <topology evidence="1">Multi-pass membrane protein</topology>
    </subcellularLocation>
</comment>
<evidence type="ECO:0000259" key="6">
    <source>
        <dbReference type="Pfam" id="PF00892"/>
    </source>
</evidence>
<dbReference type="Pfam" id="PF00892">
    <property type="entry name" value="EamA"/>
    <property type="match status" value="2"/>
</dbReference>
<feature type="transmembrane region" description="Helical" evidence="5">
    <location>
        <begin position="142"/>
        <end position="162"/>
    </location>
</feature>
<evidence type="ECO:0000313" key="7">
    <source>
        <dbReference type="Proteomes" id="UP000694941"/>
    </source>
</evidence>
<gene>
    <name evidence="8" type="primary">LOC106469757</name>
</gene>